<feature type="compositionally biased region" description="Pro residues" evidence="1">
    <location>
        <begin position="616"/>
        <end position="629"/>
    </location>
</feature>
<feature type="compositionally biased region" description="Polar residues" evidence="1">
    <location>
        <begin position="605"/>
        <end position="615"/>
    </location>
</feature>
<accession>A0A8H6ZJE6</accession>
<feature type="region of interest" description="Disordered" evidence="1">
    <location>
        <begin position="144"/>
        <end position="210"/>
    </location>
</feature>
<dbReference type="OrthoDB" id="3056005at2759"/>
<evidence type="ECO:0000256" key="1">
    <source>
        <dbReference type="SAM" id="MobiDB-lite"/>
    </source>
</evidence>
<comment type="caution">
    <text evidence="2">The sequence shown here is derived from an EMBL/GenBank/DDBJ whole genome shotgun (WGS) entry which is preliminary data.</text>
</comment>
<dbReference type="AlphaFoldDB" id="A0A8H6ZJE6"/>
<evidence type="ECO:0000313" key="3">
    <source>
        <dbReference type="Proteomes" id="UP000623467"/>
    </source>
</evidence>
<dbReference type="EMBL" id="JACAZH010000001">
    <property type="protein sequence ID" value="KAF7376625.1"/>
    <property type="molecule type" value="Genomic_DNA"/>
</dbReference>
<protein>
    <submittedName>
        <fullName evidence="2">Uncharacterized protein</fullName>
    </submittedName>
</protein>
<feature type="compositionally biased region" description="Basic and acidic residues" evidence="1">
    <location>
        <begin position="656"/>
        <end position="671"/>
    </location>
</feature>
<keyword evidence="3" id="KW-1185">Reference proteome</keyword>
<gene>
    <name evidence="2" type="ORF">MSAN_00079300</name>
</gene>
<feature type="region of interest" description="Disordered" evidence="1">
    <location>
        <begin position="605"/>
        <end position="671"/>
    </location>
</feature>
<organism evidence="2 3">
    <name type="scientific">Mycena sanguinolenta</name>
    <dbReference type="NCBI Taxonomy" id="230812"/>
    <lineage>
        <taxon>Eukaryota</taxon>
        <taxon>Fungi</taxon>
        <taxon>Dikarya</taxon>
        <taxon>Basidiomycota</taxon>
        <taxon>Agaricomycotina</taxon>
        <taxon>Agaricomycetes</taxon>
        <taxon>Agaricomycetidae</taxon>
        <taxon>Agaricales</taxon>
        <taxon>Marasmiineae</taxon>
        <taxon>Mycenaceae</taxon>
        <taxon>Mycena</taxon>
    </lineage>
</organism>
<reference evidence="2" key="1">
    <citation type="submission" date="2020-05" db="EMBL/GenBank/DDBJ databases">
        <title>Mycena genomes resolve the evolution of fungal bioluminescence.</title>
        <authorList>
            <person name="Tsai I.J."/>
        </authorList>
    </citation>
    <scope>NUCLEOTIDE SEQUENCE</scope>
    <source>
        <strain evidence="2">160909Yilan</strain>
    </source>
</reference>
<name>A0A8H6ZJE6_9AGAR</name>
<sequence length="671" mass="73876">MNFFKWPPGPLLTPPPSLNVNTDARCRFACTCRWPSAAKQDISILCAVFVDDGVVFTDIHHKPLLMKRFIFMNEEKFISHWDGKSPGTEIVTLPRRHNLLDDYDIDILFTSGTELQSFLNHVNRSPAHEPQLWTNIYRVTDDSSEFSDSSDSSSKSSSDASNSPSDASNSSSDASNSSGASNSSDDAFNSSNSSSNPSNSPSDSYHSRASSFSDGVTPARLLRFHALHEVVNEVLTAFAYGDGGQIFGPIITWDASLENIDRDRIVRSVQKEFQQEPPPLVLILDGRASHVQSPIPDLIMWDDEKTVALTPLISLPSPPTWEGASPAPQSWVGNPFENYGIHERKSMDGPDHNPRFIALSHELVDYFAAAHAALIDATPANKLAAENSVTAATASVKATVVHELAHLWVSKWRRHSPSRKNVQGVEDASFDCTEDPLCPGQIEAGLFVERCWLGAPHELTLNRDGWLSFALLESPFEAQLDTQTDATQTEEDWDNFTPSPQLGSPFQLKQFFYAPGLDSDSDSEEGEDSENFLGRLFEVRDQTPSPTIQSGPDTIELIVNVRICDPAVVAPFVESRLPCFPRGELATSSFSTSVSPARRNRNRTFSSPIIRSTSQTPPPTVRAPDPSPPLLLGSTGATALRGKGLKWPPVIHRDRRREAAGMKEVVERSRQ</sequence>
<proteinExistence type="predicted"/>
<dbReference type="Proteomes" id="UP000623467">
    <property type="component" value="Unassembled WGS sequence"/>
</dbReference>
<feature type="compositionally biased region" description="Low complexity" evidence="1">
    <location>
        <begin position="146"/>
        <end position="204"/>
    </location>
</feature>
<evidence type="ECO:0000313" key="2">
    <source>
        <dbReference type="EMBL" id="KAF7376625.1"/>
    </source>
</evidence>